<dbReference type="PROSITE" id="PS50995">
    <property type="entry name" value="HTH_MARR_2"/>
    <property type="match status" value="1"/>
</dbReference>
<keyword evidence="1" id="KW-0805">Transcription regulation</keyword>
<evidence type="ECO:0000313" key="5">
    <source>
        <dbReference type="EMBL" id="SHJ48219.1"/>
    </source>
</evidence>
<dbReference type="EMBL" id="FQZG01000052">
    <property type="protein sequence ID" value="SHJ48219.1"/>
    <property type="molecule type" value="Genomic_DNA"/>
</dbReference>
<gene>
    <name evidence="5" type="ORF">SAMN02745244_02602</name>
</gene>
<sequence>MASTHRADSELPFLLIGAFRSLIDQMHADLAAKGHAEARPSFGFALQALDPDGTTASELGRRLGVSKQAAAKTVANLERAGYVSRESDPRDGRAVRLCRTARAEELLTLSATFLEHYHDELGGRLGRRRLSELEDVLREIAGPAAASPSGIPGWML</sequence>
<dbReference type="Proteomes" id="UP000184512">
    <property type="component" value="Unassembled WGS sequence"/>
</dbReference>
<dbReference type="OrthoDB" id="122135at2"/>
<organism evidence="5 6">
    <name type="scientific">Tessaracoccus bendigoensis DSM 12906</name>
    <dbReference type="NCBI Taxonomy" id="1123357"/>
    <lineage>
        <taxon>Bacteria</taxon>
        <taxon>Bacillati</taxon>
        <taxon>Actinomycetota</taxon>
        <taxon>Actinomycetes</taxon>
        <taxon>Propionibacteriales</taxon>
        <taxon>Propionibacteriaceae</taxon>
        <taxon>Tessaracoccus</taxon>
    </lineage>
</organism>
<dbReference type="PANTHER" id="PTHR33164">
    <property type="entry name" value="TRANSCRIPTIONAL REGULATOR, MARR FAMILY"/>
    <property type="match status" value="1"/>
</dbReference>
<dbReference type="PANTHER" id="PTHR33164:SF43">
    <property type="entry name" value="HTH-TYPE TRANSCRIPTIONAL REPRESSOR YETL"/>
    <property type="match status" value="1"/>
</dbReference>
<dbReference type="Pfam" id="PF12802">
    <property type="entry name" value="MarR_2"/>
    <property type="match status" value="1"/>
</dbReference>
<evidence type="ECO:0000256" key="3">
    <source>
        <dbReference type="ARBA" id="ARBA00023163"/>
    </source>
</evidence>
<accession>A0A1M6JN90</accession>
<dbReference type="AlphaFoldDB" id="A0A1M6JN90"/>
<dbReference type="InterPro" id="IPR000835">
    <property type="entry name" value="HTH_MarR-typ"/>
</dbReference>
<dbReference type="CDD" id="cd00090">
    <property type="entry name" value="HTH_ARSR"/>
    <property type="match status" value="1"/>
</dbReference>
<dbReference type="GO" id="GO:0003677">
    <property type="term" value="F:DNA binding"/>
    <property type="evidence" value="ECO:0007669"/>
    <property type="project" value="UniProtKB-KW"/>
</dbReference>
<dbReference type="RefSeq" id="WP_073188997.1">
    <property type="nucleotide sequence ID" value="NZ_FQZG01000052.1"/>
</dbReference>
<keyword evidence="3" id="KW-0804">Transcription</keyword>
<keyword evidence="2" id="KW-0238">DNA-binding</keyword>
<name>A0A1M6JN90_9ACTN</name>
<feature type="domain" description="HTH marR-type" evidence="4">
    <location>
        <begin position="8"/>
        <end position="142"/>
    </location>
</feature>
<protein>
    <submittedName>
        <fullName evidence="5">MarR family protein</fullName>
    </submittedName>
</protein>
<evidence type="ECO:0000259" key="4">
    <source>
        <dbReference type="PROSITE" id="PS50995"/>
    </source>
</evidence>
<dbReference type="InterPro" id="IPR023187">
    <property type="entry name" value="Tscrpt_reg_MarR-type_CS"/>
</dbReference>
<reference evidence="5 6" key="1">
    <citation type="submission" date="2016-11" db="EMBL/GenBank/DDBJ databases">
        <authorList>
            <person name="Jaros S."/>
            <person name="Januszkiewicz K."/>
            <person name="Wedrychowicz H."/>
        </authorList>
    </citation>
    <scope>NUCLEOTIDE SEQUENCE [LARGE SCALE GENOMIC DNA]</scope>
    <source>
        <strain evidence="5 6">DSM 12906</strain>
    </source>
</reference>
<evidence type="ECO:0000256" key="2">
    <source>
        <dbReference type="ARBA" id="ARBA00023125"/>
    </source>
</evidence>
<dbReference type="InterPro" id="IPR036388">
    <property type="entry name" value="WH-like_DNA-bd_sf"/>
</dbReference>
<dbReference type="GO" id="GO:0006950">
    <property type="term" value="P:response to stress"/>
    <property type="evidence" value="ECO:0007669"/>
    <property type="project" value="TreeGrafter"/>
</dbReference>
<dbReference type="InterPro" id="IPR039422">
    <property type="entry name" value="MarR/SlyA-like"/>
</dbReference>
<dbReference type="STRING" id="1123357.SAMN02745244_02602"/>
<dbReference type="GO" id="GO:0003700">
    <property type="term" value="F:DNA-binding transcription factor activity"/>
    <property type="evidence" value="ECO:0007669"/>
    <property type="project" value="InterPro"/>
</dbReference>
<evidence type="ECO:0000313" key="6">
    <source>
        <dbReference type="Proteomes" id="UP000184512"/>
    </source>
</evidence>
<dbReference type="SUPFAM" id="SSF46785">
    <property type="entry name" value="Winged helix' DNA-binding domain"/>
    <property type="match status" value="1"/>
</dbReference>
<dbReference type="PROSITE" id="PS01117">
    <property type="entry name" value="HTH_MARR_1"/>
    <property type="match status" value="1"/>
</dbReference>
<dbReference type="Gene3D" id="1.10.10.10">
    <property type="entry name" value="Winged helix-like DNA-binding domain superfamily/Winged helix DNA-binding domain"/>
    <property type="match status" value="1"/>
</dbReference>
<keyword evidence="6" id="KW-1185">Reference proteome</keyword>
<dbReference type="InterPro" id="IPR036390">
    <property type="entry name" value="WH_DNA-bd_sf"/>
</dbReference>
<evidence type="ECO:0000256" key="1">
    <source>
        <dbReference type="ARBA" id="ARBA00023015"/>
    </source>
</evidence>
<dbReference type="PRINTS" id="PR00598">
    <property type="entry name" value="HTHMARR"/>
</dbReference>
<dbReference type="InterPro" id="IPR011991">
    <property type="entry name" value="ArsR-like_HTH"/>
</dbReference>
<proteinExistence type="predicted"/>
<dbReference type="SMART" id="SM00347">
    <property type="entry name" value="HTH_MARR"/>
    <property type="match status" value="1"/>
</dbReference>